<organism evidence="1 2">
    <name type="scientific">Ferroglobus placidus (strain DSM 10642 / AEDII12DO)</name>
    <dbReference type="NCBI Taxonomy" id="589924"/>
    <lineage>
        <taxon>Archaea</taxon>
        <taxon>Methanobacteriati</taxon>
        <taxon>Methanobacteriota</taxon>
        <taxon>Archaeoglobi</taxon>
        <taxon>Archaeoglobales</taxon>
        <taxon>Archaeoglobaceae</taxon>
        <taxon>Ferroglobus</taxon>
    </lineage>
</organism>
<dbReference type="Proteomes" id="UP000002613">
    <property type="component" value="Chromosome"/>
</dbReference>
<sequence>MKTYSTFEYSEVEYRITDDGEERVENNVLYLKEKSVEYLEKLNVAQVLRNKIKFQNYAGVISFEDIRLEILPKFLRTDKKLVKPEEIDEKREKILQNLVRMLEYSGWEGIKETDLTQIGTEKDFFEIYVFLFAKNLAELLKVNRDASYVRTYDELRFVRGKIEFRKYWNPARLHIIPCSYYERNMNTPINRTLKFVSYLLLKKVESSETRRLLKSVISVLDSVTLSPVTLAEVEKITFNRLNSRFIPFIDFCRAFLRDSVFSLQGSDVEFFSFLIPMETLFERFVAKAVKELYKGTEWKPHIQETFGYLVPKEKLFQLQPDIVLENGGERVIVDTKYKILDPEDRKLGVSQQDLYQMYAYCKELGSSKCVLIYPESLNGKIDGEFKLGSKEKIDLKVKTISLENPFDNGKLSENFKESLRNAIGLL</sequence>
<dbReference type="KEGG" id="fpl:Ferp_0865"/>
<dbReference type="OrthoDB" id="62357at2157"/>
<dbReference type="STRING" id="589924.Ferp_0865"/>
<dbReference type="RefSeq" id="WP_012965376.1">
    <property type="nucleotide sequence ID" value="NC_013849.1"/>
</dbReference>
<dbReference type="EMBL" id="CP001899">
    <property type="protein sequence ID" value="ADC65033.1"/>
    <property type="molecule type" value="Genomic_DNA"/>
</dbReference>
<proteinExistence type="predicted"/>
<reference evidence="2" key="1">
    <citation type="submission" date="2010-02" db="EMBL/GenBank/DDBJ databases">
        <title>Complete sequence of Ferroglobus placidus DSM 10642.</title>
        <authorList>
            <consortium name="US DOE Joint Genome Institute"/>
            <person name="Lucas S."/>
            <person name="Copeland A."/>
            <person name="Lapidus A."/>
            <person name="Cheng J.-F."/>
            <person name="Bruce D."/>
            <person name="Goodwin L."/>
            <person name="Pitluck S."/>
            <person name="Saunders E."/>
            <person name="Brettin T."/>
            <person name="Detter J.C."/>
            <person name="Han C."/>
            <person name="Tapia R."/>
            <person name="Larimer F."/>
            <person name="Land M."/>
            <person name="Hauser L."/>
            <person name="Kyrpides N."/>
            <person name="Ivanova N."/>
            <person name="Holmes D."/>
            <person name="Lovley D."/>
            <person name="Kyrpides N."/>
            <person name="Anderson I.J."/>
            <person name="Woyke T."/>
        </authorList>
    </citation>
    <scope>NUCLEOTIDE SEQUENCE [LARGE SCALE GENOMIC DNA]</scope>
    <source>
        <strain evidence="2">DSM 10642 / AEDII12DO</strain>
    </source>
</reference>
<keyword evidence="2" id="KW-1185">Reference proteome</keyword>
<dbReference type="GeneID" id="8778372"/>
<dbReference type="PANTHER" id="PTHR38733">
    <property type="entry name" value="PROTEIN MCRC"/>
    <property type="match status" value="1"/>
</dbReference>
<reference evidence="1 2" key="2">
    <citation type="journal article" date="2011" name="Stand. Genomic Sci.">
        <title>Complete genome sequence of Ferroglobus placidus AEDII12DO.</title>
        <authorList>
            <person name="Anderson I."/>
            <person name="Risso C."/>
            <person name="Holmes D."/>
            <person name="Lucas S."/>
            <person name="Copeland A."/>
            <person name="Lapidus A."/>
            <person name="Cheng J.F."/>
            <person name="Bruce D."/>
            <person name="Goodwin L."/>
            <person name="Pitluck S."/>
            <person name="Saunders E."/>
            <person name="Brettin T."/>
            <person name="Detter J.C."/>
            <person name="Han C."/>
            <person name="Tapia R."/>
            <person name="Larimer F."/>
            <person name="Land M."/>
            <person name="Hauser L."/>
            <person name="Woyke T."/>
            <person name="Lovley D."/>
            <person name="Kyrpides N."/>
            <person name="Ivanova N."/>
        </authorList>
    </citation>
    <scope>NUCLEOTIDE SEQUENCE [LARGE SCALE GENOMIC DNA]</scope>
    <source>
        <strain evidence="2">DSM 10642 / AEDII12DO</strain>
    </source>
</reference>
<dbReference type="Pfam" id="PF10117">
    <property type="entry name" value="McrBC"/>
    <property type="match status" value="1"/>
</dbReference>
<name>D3RX20_FERPA</name>
<evidence type="ECO:0000313" key="1">
    <source>
        <dbReference type="EMBL" id="ADC65033.1"/>
    </source>
</evidence>
<dbReference type="InterPro" id="IPR019292">
    <property type="entry name" value="McrC"/>
</dbReference>
<dbReference type="PaxDb" id="589924-Ferp_0865"/>
<dbReference type="PANTHER" id="PTHR38733:SF1">
    <property type="entry name" value="TYPE IV METHYL-DIRECTED RESTRICTION ENZYME ECOKMCRBC"/>
    <property type="match status" value="1"/>
</dbReference>
<dbReference type="AlphaFoldDB" id="D3RX20"/>
<dbReference type="eggNOG" id="arCOG05102">
    <property type="taxonomic scope" value="Archaea"/>
</dbReference>
<evidence type="ECO:0000313" key="2">
    <source>
        <dbReference type="Proteomes" id="UP000002613"/>
    </source>
</evidence>
<accession>D3RX20</accession>
<protein>
    <submittedName>
        <fullName evidence="1">5-methylcytosine restriction system component-like protein</fullName>
    </submittedName>
</protein>
<dbReference type="REBASE" id="23983">
    <property type="entry name" value="FplHMcrBCP"/>
</dbReference>
<gene>
    <name evidence="1" type="ordered locus">Ferp_0865</name>
</gene>
<dbReference type="HOGENOM" id="CLU_048696_1_0_2"/>